<sequence length="290" mass="32026">MRETRPRTGIRRARRGLAALAAIAALALTACASIPTDGPVNQGETETTEDGFDVDVLVRGPQAGATQQQILDGFIDAAASPRGNYEVARKFLTPAFEDEWQADEGVTVDVLADRSPTQLGDDLIRYRIVPEARLEPNGQYLETGSSEPVQLEYRFERVDEEWRISEAPPGVLIDETNFGLVYRAYTLAFFDPQFRFVVPDIRWFAGRESAQTSIVRALLDGPAEWLAPGWPRRSPTTCSSTRRRFPSRAGSPTSRSRAPRSTTCRRSSSCSTSSRRAWTACATSTASTCR</sequence>
<feature type="compositionally biased region" description="Low complexity" evidence="1">
    <location>
        <begin position="231"/>
        <end position="240"/>
    </location>
</feature>
<gene>
    <name evidence="4" type="ORF">GCM10025870_07710</name>
</gene>
<dbReference type="PROSITE" id="PS51257">
    <property type="entry name" value="PROKAR_LIPOPROTEIN"/>
    <property type="match status" value="1"/>
</dbReference>
<evidence type="ECO:0000256" key="2">
    <source>
        <dbReference type="SAM" id="SignalP"/>
    </source>
</evidence>
<organism evidence="4 5">
    <name type="scientific">Agromyces marinus</name>
    <dbReference type="NCBI Taxonomy" id="1389020"/>
    <lineage>
        <taxon>Bacteria</taxon>
        <taxon>Bacillati</taxon>
        <taxon>Actinomycetota</taxon>
        <taxon>Actinomycetes</taxon>
        <taxon>Micrococcales</taxon>
        <taxon>Microbacteriaceae</taxon>
        <taxon>Agromyces</taxon>
    </lineage>
</organism>
<feature type="domain" description="Lipoprotein LpqB N-terminal" evidence="3">
    <location>
        <begin position="60"/>
        <end position="178"/>
    </location>
</feature>
<feature type="chain" id="PRO_5045235373" description="Lipoprotein LpqB N-terminal domain-containing protein" evidence="2">
    <location>
        <begin position="33"/>
        <end position="290"/>
    </location>
</feature>
<feature type="region of interest" description="Disordered" evidence="1">
    <location>
        <begin position="230"/>
        <end position="267"/>
    </location>
</feature>
<evidence type="ECO:0000259" key="3">
    <source>
        <dbReference type="Pfam" id="PF25976"/>
    </source>
</evidence>
<keyword evidence="2" id="KW-0732">Signal</keyword>
<dbReference type="EMBL" id="AP027734">
    <property type="protein sequence ID" value="BDZ53698.1"/>
    <property type="molecule type" value="Genomic_DNA"/>
</dbReference>
<evidence type="ECO:0000313" key="4">
    <source>
        <dbReference type="EMBL" id="BDZ53698.1"/>
    </source>
</evidence>
<protein>
    <recommendedName>
        <fullName evidence="3">Lipoprotein LpqB N-terminal domain-containing protein</fullName>
    </recommendedName>
</protein>
<dbReference type="Pfam" id="PF25976">
    <property type="entry name" value="LpqB_N"/>
    <property type="match status" value="1"/>
</dbReference>
<dbReference type="Proteomes" id="UP001321477">
    <property type="component" value="Chromosome"/>
</dbReference>
<dbReference type="InterPro" id="IPR059026">
    <property type="entry name" value="LpqB_N"/>
</dbReference>
<reference evidence="5" key="1">
    <citation type="journal article" date="2019" name="Int. J. Syst. Evol. Microbiol.">
        <title>The Global Catalogue of Microorganisms (GCM) 10K type strain sequencing project: providing services to taxonomists for standard genome sequencing and annotation.</title>
        <authorList>
            <consortium name="The Broad Institute Genomics Platform"/>
            <consortium name="The Broad Institute Genome Sequencing Center for Infectious Disease"/>
            <person name="Wu L."/>
            <person name="Ma J."/>
        </authorList>
    </citation>
    <scope>NUCLEOTIDE SEQUENCE [LARGE SCALE GENOMIC DNA]</scope>
    <source>
        <strain evidence="5">NBRC 109019</strain>
    </source>
</reference>
<feature type="compositionally biased region" description="Low complexity" evidence="1">
    <location>
        <begin position="247"/>
        <end position="267"/>
    </location>
</feature>
<feature type="signal peptide" evidence="2">
    <location>
        <begin position="1"/>
        <end position="32"/>
    </location>
</feature>
<evidence type="ECO:0000256" key="1">
    <source>
        <dbReference type="SAM" id="MobiDB-lite"/>
    </source>
</evidence>
<name>A0ABN6Y921_9MICO</name>
<accession>A0ABN6Y921</accession>
<evidence type="ECO:0000313" key="5">
    <source>
        <dbReference type="Proteomes" id="UP001321477"/>
    </source>
</evidence>
<proteinExistence type="predicted"/>
<keyword evidence="5" id="KW-1185">Reference proteome</keyword>